<dbReference type="PRINTS" id="PR00313">
    <property type="entry name" value="CABNDNGRPT"/>
</dbReference>
<organism evidence="1 2">
    <name type="scientific">Aureimonas phyllosphaerae</name>
    <dbReference type="NCBI Taxonomy" id="1166078"/>
    <lineage>
        <taxon>Bacteria</taxon>
        <taxon>Pseudomonadati</taxon>
        <taxon>Pseudomonadota</taxon>
        <taxon>Alphaproteobacteria</taxon>
        <taxon>Hyphomicrobiales</taxon>
        <taxon>Aurantimonadaceae</taxon>
        <taxon>Aureimonas</taxon>
    </lineage>
</organism>
<gene>
    <name evidence="1" type="ORF">GGR05_002911</name>
</gene>
<dbReference type="InterPro" id="IPR011049">
    <property type="entry name" value="Serralysin-like_metalloprot_C"/>
</dbReference>
<name>A0A7W6BTS1_9HYPH</name>
<dbReference type="GO" id="GO:0005509">
    <property type="term" value="F:calcium ion binding"/>
    <property type="evidence" value="ECO:0007669"/>
    <property type="project" value="InterPro"/>
</dbReference>
<protein>
    <submittedName>
        <fullName evidence="1">Ca2+-binding RTX toxin-like protein</fullName>
    </submittedName>
</protein>
<dbReference type="EMBL" id="JACIDO010000005">
    <property type="protein sequence ID" value="MBB3936757.1"/>
    <property type="molecule type" value="Genomic_DNA"/>
</dbReference>
<evidence type="ECO:0000313" key="1">
    <source>
        <dbReference type="EMBL" id="MBB3936757.1"/>
    </source>
</evidence>
<sequence>MSLTNSDDTLTSLFYKNAAVHGLDGNDVFQTPDSGGVITSSDFFGGNGDDRMIVNENTGLLFGSKFDGGAGIDTLELTSDKRIVMSSEGTGDATAVTVKSYAFGFIPTGSLTGESVERYIIKASGYQDVLVGGAGNDFLDGRGGLDIFKGSAGDDSYVFDTVGEKVTGEAANGGHDQIFTTVSVKLGDAGADNANIESLRLVGDAAINGTGNSLNNLITGNAADNVIAGGAGNDRLYGNGGVDKFVFAEAGAGNRDGIFDFGADDVIVLDRSQGAFTGLTAVNGALDPADLQFNTAVGTDAQLIYNRATGILSYDENGTGAGGSQEIAFIGANVDLKAEHILLA</sequence>
<dbReference type="Gene3D" id="2.150.10.10">
    <property type="entry name" value="Serralysin-like metalloprotease, C-terminal"/>
    <property type="match status" value="1"/>
</dbReference>
<dbReference type="InterPro" id="IPR001343">
    <property type="entry name" value="Hemolysn_Ca-bd"/>
</dbReference>
<comment type="caution">
    <text evidence="1">The sequence shown here is derived from an EMBL/GenBank/DDBJ whole genome shotgun (WGS) entry which is preliminary data.</text>
</comment>
<dbReference type="Proteomes" id="UP000531216">
    <property type="component" value="Unassembled WGS sequence"/>
</dbReference>
<keyword evidence="2" id="KW-1185">Reference proteome</keyword>
<evidence type="ECO:0000313" key="2">
    <source>
        <dbReference type="Proteomes" id="UP000531216"/>
    </source>
</evidence>
<dbReference type="SUPFAM" id="SSF51120">
    <property type="entry name" value="beta-Roll"/>
    <property type="match status" value="2"/>
</dbReference>
<dbReference type="RefSeq" id="WP_090961956.1">
    <property type="nucleotide sequence ID" value="NZ_FOOA01000005.1"/>
</dbReference>
<reference evidence="1 2" key="1">
    <citation type="submission" date="2020-08" db="EMBL/GenBank/DDBJ databases">
        <title>Genomic Encyclopedia of Type Strains, Phase IV (KMG-IV): sequencing the most valuable type-strain genomes for metagenomic binning, comparative biology and taxonomic classification.</title>
        <authorList>
            <person name="Goeker M."/>
        </authorList>
    </citation>
    <scope>NUCLEOTIDE SEQUENCE [LARGE SCALE GENOMIC DNA]</scope>
    <source>
        <strain evidence="1 2">DSM 25024</strain>
    </source>
</reference>
<dbReference type="AlphaFoldDB" id="A0A7W6BTS1"/>
<proteinExistence type="predicted"/>
<accession>A0A7W6BTS1</accession>
<dbReference type="Pfam" id="PF00353">
    <property type="entry name" value="HemolysinCabind"/>
    <property type="match status" value="2"/>
</dbReference>